<name>A0AAV4PB50_CAEEX</name>
<gene>
    <name evidence="1" type="ORF">CEXT_95041</name>
</gene>
<protein>
    <submittedName>
        <fullName evidence="1">Uncharacterized protein</fullName>
    </submittedName>
</protein>
<dbReference type="AlphaFoldDB" id="A0AAV4PB50"/>
<sequence length="73" mass="8203">MSEIRNHGNEHEGSRMSLPSFISGLSLATTVDDGPAIEMEFRRLEAFQPRKRLDGFFIVLGFKLEAFASDSNK</sequence>
<evidence type="ECO:0000313" key="2">
    <source>
        <dbReference type="Proteomes" id="UP001054945"/>
    </source>
</evidence>
<accession>A0AAV4PB50</accession>
<organism evidence="1 2">
    <name type="scientific">Caerostris extrusa</name>
    <name type="common">Bark spider</name>
    <name type="synonym">Caerostris bankana</name>
    <dbReference type="NCBI Taxonomy" id="172846"/>
    <lineage>
        <taxon>Eukaryota</taxon>
        <taxon>Metazoa</taxon>
        <taxon>Ecdysozoa</taxon>
        <taxon>Arthropoda</taxon>
        <taxon>Chelicerata</taxon>
        <taxon>Arachnida</taxon>
        <taxon>Araneae</taxon>
        <taxon>Araneomorphae</taxon>
        <taxon>Entelegynae</taxon>
        <taxon>Araneoidea</taxon>
        <taxon>Araneidae</taxon>
        <taxon>Caerostris</taxon>
    </lineage>
</organism>
<keyword evidence="2" id="KW-1185">Reference proteome</keyword>
<evidence type="ECO:0000313" key="1">
    <source>
        <dbReference type="EMBL" id="GIX94577.1"/>
    </source>
</evidence>
<proteinExistence type="predicted"/>
<dbReference type="Proteomes" id="UP001054945">
    <property type="component" value="Unassembled WGS sequence"/>
</dbReference>
<comment type="caution">
    <text evidence="1">The sequence shown here is derived from an EMBL/GenBank/DDBJ whole genome shotgun (WGS) entry which is preliminary data.</text>
</comment>
<reference evidence="1 2" key="1">
    <citation type="submission" date="2021-06" db="EMBL/GenBank/DDBJ databases">
        <title>Caerostris extrusa draft genome.</title>
        <authorList>
            <person name="Kono N."/>
            <person name="Arakawa K."/>
        </authorList>
    </citation>
    <scope>NUCLEOTIDE SEQUENCE [LARGE SCALE GENOMIC DNA]</scope>
</reference>
<dbReference type="EMBL" id="BPLR01004395">
    <property type="protein sequence ID" value="GIX94577.1"/>
    <property type="molecule type" value="Genomic_DNA"/>
</dbReference>